<dbReference type="Pfam" id="PF03796">
    <property type="entry name" value="DnaB_C"/>
    <property type="match status" value="1"/>
</dbReference>
<gene>
    <name evidence="2" type="ORF">LCGC14_0427060</name>
</gene>
<name>A0A0F9SVG8_9ZZZZ</name>
<dbReference type="InterPro" id="IPR007694">
    <property type="entry name" value="DNA_helicase_DnaB-like_C"/>
</dbReference>
<accession>A0A0F9SVG8</accession>
<dbReference type="PROSITE" id="PS51199">
    <property type="entry name" value="SF4_HELICASE"/>
    <property type="match status" value="1"/>
</dbReference>
<dbReference type="AlphaFoldDB" id="A0A0F9SVG8"/>
<dbReference type="Gene3D" id="3.40.50.300">
    <property type="entry name" value="P-loop containing nucleotide triphosphate hydrolases"/>
    <property type="match status" value="1"/>
</dbReference>
<dbReference type="GO" id="GO:0006260">
    <property type="term" value="P:DNA replication"/>
    <property type="evidence" value="ECO:0007669"/>
    <property type="project" value="InterPro"/>
</dbReference>
<organism evidence="2">
    <name type="scientific">marine sediment metagenome</name>
    <dbReference type="NCBI Taxonomy" id="412755"/>
    <lineage>
        <taxon>unclassified sequences</taxon>
        <taxon>metagenomes</taxon>
        <taxon>ecological metagenomes</taxon>
    </lineage>
</organism>
<dbReference type="EMBL" id="LAZR01000396">
    <property type="protein sequence ID" value="KKN70814.1"/>
    <property type="molecule type" value="Genomic_DNA"/>
</dbReference>
<dbReference type="InterPro" id="IPR027417">
    <property type="entry name" value="P-loop_NTPase"/>
</dbReference>
<evidence type="ECO:0000313" key="2">
    <source>
        <dbReference type="EMBL" id="KKN70814.1"/>
    </source>
</evidence>
<protein>
    <recommendedName>
        <fullName evidence="1">SF4 helicase domain-containing protein</fullName>
    </recommendedName>
</protein>
<dbReference type="GO" id="GO:0003678">
    <property type="term" value="F:DNA helicase activity"/>
    <property type="evidence" value="ECO:0007669"/>
    <property type="project" value="InterPro"/>
</dbReference>
<reference evidence="2" key="1">
    <citation type="journal article" date="2015" name="Nature">
        <title>Complex archaea that bridge the gap between prokaryotes and eukaryotes.</title>
        <authorList>
            <person name="Spang A."/>
            <person name="Saw J.H."/>
            <person name="Jorgensen S.L."/>
            <person name="Zaremba-Niedzwiedzka K."/>
            <person name="Martijn J."/>
            <person name="Lind A.E."/>
            <person name="van Eijk R."/>
            <person name="Schleper C."/>
            <person name="Guy L."/>
            <person name="Ettema T.J."/>
        </authorList>
    </citation>
    <scope>NUCLEOTIDE SEQUENCE</scope>
</reference>
<dbReference type="GO" id="GO:0005829">
    <property type="term" value="C:cytosol"/>
    <property type="evidence" value="ECO:0007669"/>
    <property type="project" value="TreeGrafter"/>
</dbReference>
<sequence>MSNLEGLDNEFYEEKEIRVEDQDIRLLKALVSDDQAARELTSVYDHSLFMGDARPFAEKAIGYFKTYNQLPTKRVMLDQAKSGSFFEEFEHIWDQLEAAKYEPAEFHYDLDKVKDRFARHEVAHLRDKLPDDINDIDLEAALRETRVSLDKAEKVLRGTEQVYTQKTLKEYMPEFRDDFVKKSKDPTIGQGILTGYSYMDYITNGLQPSDFAIVGGQTGSGKSLLLANMAKQMWMQGNTIDQTGNFSKGYNVLYFSLEMPYDQCARRTMASMSDVSTYSLRDCQISDSGQLARLANSANFIKNYPYEFDIVDIPRGVTVGQIEERFLEAVAKGHRPDVVVIDYLGLMDAPGEDGDDWLRLGHIAGKLHEFARTYNIVLLSAVQLNRPKSKDPDDAIGLHRIGRSSNIMHHATLGIQILTRKNEDNFGDLEYHIIKNRNGERGKHNLHKSFKTGSLIDIVDEDGNSYVPQTSDEIGGFSNANVMEDISGKLAELGW</sequence>
<dbReference type="SUPFAM" id="SSF52540">
    <property type="entry name" value="P-loop containing nucleoside triphosphate hydrolases"/>
    <property type="match status" value="1"/>
</dbReference>
<dbReference type="GO" id="GO:0005524">
    <property type="term" value="F:ATP binding"/>
    <property type="evidence" value="ECO:0007669"/>
    <property type="project" value="InterPro"/>
</dbReference>
<dbReference type="PANTHER" id="PTHR30153">
    <property type="entry name" value="REPLICATIVE DNA HELICASE DNAB"/>
    <property type="match status" value="1"/>
</dbReference>
<dbReference type="PANTHER" id="PTHR30153:SF2">
    <property type="entry name" value="REPLICATIVE DNA HELICASE"/>
    <property type="match status" value="1"/>
</dbReference>
<comment type="caution">
    <text evidence="2">The sequence shown here is derived from an EMBL/GenBank/DDBJ whole genome shotgun (WGS) entry which is preliminary data.</text>
</comment>
<feature type="domain" description="SF4 helicase" evidence="1">
    <location>
        <begin position="185"/>
        <end position="462"/>
    </location>
</feature>
<evidence type="ECO:0000259" key="1">
    <source>
        <dbReference type="PROSITE" id="PS51199"/>
    </source>
</evidence>
<proteinExistence type="predicted"/>